<dbReference type="AlphaFoldDB" id="A0A1D9MDN4"/>
<evidence type="ECO:0000313" key="1">
    <source>
        <dbReference type="EMBL" id="AOZ69849.1"/>
    </source>
</evidence>
<keyword evidence="2" id="KW-1185">Reference proteome</keyword>
<dbReference type="EMBL" id="CP017781">
    <property type="protein sequence ID" value="AOZ69849.1"/>
    <property type="molecule type" value="Genomic_DNA"/>
</dbReference>
<accession>A0A1D9MDN4</accession>
<dbReference type="STRING" id="1850250.LPB142_11395"/>
<dbReference type="Proteomes" id="UP000176562">
    <property type="component" value="Chromosome"/>
</dbReference>
<proteinExistence type="predicted"/>
<dbReference type="RefSeq" id="WP_071166442.1">
    <property type="nucleotide sequence ID" value="NZ_CP017781.1"/>
</dbReference>
<gene>
    <name evidence="1" type="ORF">LPB142_11395</name>
</gene>
<reference evidence="1 2" key="1">
    <citation type="submission" date="2016-10" db="EMBL/GenBank/DDBJ databases">
        <title>Rhodobacter sp. LPB0142, isolated from sea water.</title>
        <authorList>
            <person name="Kim E."/>
            <person name="Yi H."/>
        </authorList>
    </citation>
    <scope>NUCLEOTIDE SEQUENCE [LARGE SCALE GENOMIC DNA]</scope>
    <source>
        <strain evidence="1 2">LPB0142</strain>
    </source>
</reference>
<dbReference type="KEGG" id="rhp:LPB142_11395"/>
<name>A0A1D9MDN4_9RHOB</name>
<sequence length="151" mass="16923">MFRELTAIAQACLTAKTVTRSDLDVMLLLAEADPDALPDRAHAQLREAESAFLRQPADRLSYIERLARLLKTASRLQLRPDARRLTPHFALSDAQRAFGLGACLELRTRLTEASWLNIRSRCRLLDRLAACEIELGAETGAFDVLRRHALA</sequence>
<organism evidence="1 2">
    <name type="scientific">Rhodobacter xanthinilyticus</name>
    <dbReference type="NCBI Taxonomy" id="1850250"/>
    <lineage>
        <taxon>Bacteria</taxon>
        <taxon>Pseudomonadati</taxon>
        <taxon>Pseudomonadota</taxon>
        <taxon>Alphaproteobacteria</taxon>
        <taxon>Rhodobacterales</taxon>
        <taxon>Rhodobacter group</taxon>
        <taxon>Rhodobacter</taxon>
    </lineage>
</organism>
<evidence type="ECO:0000313" key="2">
    <source>
        <dbReference type="Proteomes" id="UP000176562"/>
    </source>
</evidence>
<protein>
    <submittedName>
        <fullName evidence="1">Uncharacterized protein</fullName>
    </submittedName>
</protein>